<dbReference type="Gene3D" id="2.40.440.10">
    <property type="entry name" value="L,D-transpeptidase catalytic domain-like"/>
    <property type="match status" value="1"/>
</dbReference>
<organism evidence="11 12">
    <name type="scientific">Desulforamulus hydrothermalis Lam5 = DSM 18033</name>
    <dbReference type="NCBI Taxonomy" id="1121428"/>
    <lineage>
        <taxon>Bacteria</taxon>
        <taxon>Bacillati</taxon>
        <taxon>Bacillota</taxon>
        <taxon>Clostridia</taxon>
        <taxon>Eubacteriales</taxon>
        <taxon>Peptococcaceae</taxon>
        <taxon>Desulforamulus</taxon>
    </lineage>
</organism>
<dbReference type="SUPFAM" id="SSF141523">
    <property type="entry name" value="L,D-transpeptidase catalytic domain-like"/>
    <property type="match status" value="1"/>
</dbReference>
<dbReference type="GO" id="GO:0016757">
    <property type="term" value="F:glycosyltransferase activity"/>
    <property type="evidence" value="ECO:0007669"/>
    <property type="project" value="UniProtKB-KW"/>
</dbReference>
<dbReference type="CDD" id="cd16913">
    <property type="entry name" value="YkuD_like"/>
    <property type="match status" value="1"/>
</dbReference>
<comment type="pathway">
    <text evidence="1 9">Cell wall biogenesis; peptidoglycan biosynthesis.</text>
</comment>
<keyword evidence="4" id="KW-0808">Transferase</keyword>
<reference evidence="11 12" key="1">
    <citation type="journal article" date="2013" name="Genome Announc.">
        <title>Genome Sequence of the Sulfate-Reducing Bacterium Desulfotomaculum hydrothermale Lam5(T).</title>
        <authorList>
            <person name="Amin O."/>
            <person name="Fardeau M.L."/>
            <person name="Valette O."/>
            <person name="Hirschler-Rea A."/>
            <person name="Barbe V."/>
            <person name="Medigue C."/>
            <person name="Vacherie B."/>
            <person name="Ollivier B."/>
            <person name="Bertin P.N."/>
            <person name="Dolla A."/>
        </authorList>
    </citation>
    <scope>NUCLEOTIDE SEQUENCE [LARGE SCALE GENOMIC DNA]</scope>
    <source>
        <strain evidence="12">Lam5 / DSM 18033</strain>
    </source>
</reference>
<dbReference type="Proteomes" id="UP000009315">
    <property type="component" value="Unassembled WGS sequence"/>
</dbReference>
<keyword evidence="8 9" id="KW-0961">Cell wall biogenesis/degradation</keyword>
<evidence type="ECO:0000256" key="7">
    <source>
        <dbReference type="ARBA" id="ARBA00022984"/>
    </source>
</evidence>
<dbReference type="InterPro" id="IPR038063">
    <property type="entry name" value="Transpep_catalytic_dom"/>
</dbReference>
<comment type="caution">
    <text evidence="11">The sequence shown here is derived from an EMBL/GenBank/DDBJ whole genome shotgun (WGS) entry which is preliminary data.</text>
</comment>
<evidence type="ECO:0000256" key="5">
    <source>
        <dbReference type="ARBA" id="ARBA00022801"/>
    </source>
</evidence>
<dbReference type="GO" id="GO:0018104">
    <property type="term" value="P:peptidoglycan-protein cross-linking"/>
    <property type="evidence" value="ECO:0007669"/>
    <property type="project" value="TreeGrafter"/>
</dbReference>
<dbReference type="STRING" id="1121428.DESHY_160083"/>
<feature type="active site" description="Nucleophile" evidence="9">
    <location>
        <position position="215"/>
    </location>
</feature>
<dbReference type="InterPro" id="IPR036366">
    <property type="entry name" value="PGBDSf"/>
</dbReference>
<evidence type="ECO:0000256" key="3">
    <source>
        <dbReference type="ARBA" id="ARBA00022676"/>
    </source>
</evidence>
<evidence type="ECO:0000256" key="9">
    <source>
        <dbReference type="PROSITE-ProRule" id="PRU01373"/>
    </source>
</evidence>
<evidence type="ECO:0000256" key="4">
    <source>
        <dbReference type="ARBA" id="ARBA00022679"/>
    </source>
</evidence>
<dbReference type="GO" id="GO:0008360">
    <property type="term" value="P:regulation of cell shape"/>
    <property type="evidence" value="ECO:0007669"/>
    <property type="project" value="UniProtKB-UniRule"/>
</dbReference>
<gene>
    <name evidence="11" type="ORF">DESHY_160083</name>
</gene>
<dbReference type="Pfam" id="PF03734">
    <property type="entry name" value="YkuD"/>
    <property type="match status" value="1"/>
</dbReference>
<dbReference type="SUPFAM" id="SSF47090">
    <property type="entry name" value="PGBD-like"/>
    <property type="match status" value="2"/>
</dbReference>
<dbReference type="RefSeq" id="WP_008411096.1">
    <property type="nucleotide sequence ID" value="NZ_CAOS01000008.1"/>
</dbReference>
<dbReference type="GO" id="GO:0071972">
    <property type="term" value="F:peptidoglycan L,D-transpeptidase activity"/>
    <property type="evidence" value="ECO:0007669"/>
    <property type="project" value="TreeGrafter"/>
</dbReference>
<dbReference type="eggNOG" id="COG3409">
    <property type="taxonomic scope" value="Bacteria"/>
</dbReference>
<keyword evidence="12" id="KW-1185">Reference proteome</keyword>
<dbReference type="Pfam" id="PF01471">
    <property type="entry name" value="PG_binding_1"/>
    <property type="match status" value="2"/>
</dbReference>
<name>K8DYM4_9FIRM</name>
<dbReference type="InterPro" id="IPR002477">
    <property type="entry name" value="Peptidoglycan-bd-like"/>
</dbReference>
<keyword evidence="5" id="KW-0378">Hydrolase</keyword>
<sequence length="316" mass="34755">MTGRQKILTGILGLIILLLFPHLPCAAQTTAIQCCPLNEDQDRILIPSTPPLQGDDVKNLQAELKALQYYYGPLSGIYGPLTQQAVKKFQQEHGLPDNAVVDWEIWHKLALLIEKPVAGTEKVPPPAGKIAIIVDTTKRKLTVMADGKPYQQFNVACGKPATPTPVGTWQITHKAVNWGTGFGSRWLGLNVPWGMYGIHGTNKPFSIGSYASHGCIRMHNSSVEQLYPWVPRGTPVYIVGSPFGVPGQGHNRLVRGDRGSDVYEVQRTLKRLGYYDGKVDGIFGYGMEAAVKKFRQANGLPPDNCVDRHMYQALGL</sequence>
<dbReference type="Gene3D" id="1.10.101.10">
    <property type="entry name" value="PGBD-like superfamily/PGBD"/>
    <property type="match status" value="2"/>
</dbReference>
<keyword evidence="6 9" id="KW-0133">Cell shape</keyword>
<dbReference type="PROSITE" id="PS52029">
    <property type="entry name" value="LD_TPASE"/>
    <property type="match status" value="1"/>
</dbReference>
<protein>
    <submittedName>
        <fullName evidence="11">ErfK/YbiS/YcfS/YnhG family protein</fullName>
    </submittedName>
</protein>
<evidence type="ECO:0000313" key="11">
    <source>
        <dbReference type="EMBL" id="CCO07959.1"/>
    </source>
</evidence>
<dbReference type="eggNOG" id="COG1376">
    <property type="taxonomic scope" value="Bacteria"/>
</dbReference>
<accession>K8DYM4</accession>
<dbReference type="AlphaFoldDB" id="K8DYM4"/>
<keyword evidence="3" id="KW-0328">Glycosyltransferase</keyword>
<dbReference type="GO" id="GO:0071555">
    <property type="term" value="P:cell wall organization"/>
    <property type="evidence" value="ECO:0007669"/>
    <property type="project" value="UniProtKB-UniRule"/>
</dbReference>
<evidence type="ECO:0000256" key="2">
    <source>
        <dbReference type="ARBA" id="ARBA00005992"/>
    </source>
</evidence>
<dbReference type="UniPathway" id="UPA00219"/>
<evidence type="ECO:0000256" key="6">
    <source>
        <dbReference type="ARBA" id="ARBA00022960"/>
    </source>
</evidence>
<dbReference type="PANTHER" id="PTHR30582:SF24">
    <property type="entry name" value="L,D-TRANSPEPTIDASE ERFK_SRFK-RELATED"/>
    <property type="match status" value="1"/>
</dbReference>
<dbReference type="GO" id="GO:0005576">
    <property type="term" value="C:extracellular region"/>
    <property type="evidence" value="ECO:0007669"/>
    <property type="project" value="TreeGrafter"/>
</dbReference>
<evidence type="ECO:0000256" key="8">
    <source>
        <dbReference type="ARBA" id="ARBA00023316"/>
    </source>
</evidence>
<dbReference type="InterPro" id="IPR050979">
    <property type="entry name" value="LD-transpeptidase"/>
</dbReference>
<feature type="active site" description="Proton donor/acceptor" evidence="9">
    <location>
        <position position="199"/>
    </location>
</feature>
<evidence type="ECO:0000256" key="1">
    <source>
        <dbReference type="ARBA" id="ARBA00004752"/>
    </source>
</evidence>
<proteinExistence type="inferred from homology"/>
<dbReference type="InterPro" id="IPR005490">
    <property type="entry name" value="LD_TPept_cat_dom"/>
</dbReference>
<comment type="similarity">
    <text evidence="2">Belongs to the YkuD family.</text>
</comment>
<dbReference type="PANTHER" id="PTHR30582">
    <property type="entry name" value="L,D-TRANSPEPTIDASE"/>
    <property type="match status" value="1"/>
</dbReference>
<keyword evidence="7 9" id="KW-0573">Peptidoglycan synthesis</keyword>
<dbReference type="OrthoDB" id="9787225at2"/>
<evidence type="ECO:0000313" key="12">
    <source>
        <dbReference type="Proteomes" id="UP000009315"/>
    </source>
</evidence>
<dbReference type="EMBL" id="CAOS01000008">
    <property type="protein sequence ID" value="CCO07959.1"/>
    <property type="molecule type" value="Genomic_DNA"/>
</dbReference>
<dbReference type="InterPro" id="IPR036365">
    <property type="entry name" value="PGBD-like_sf"/>
</dbReference>
<feature type="domain" description="L,D-TPase catalytic" evidence="10">
    <location>
        <begin position="130"/>
        <end position="239"/>
    </location>
</feature>
<evidence type="ECO:0000259" key="10">
    <source>
        <dbReference type="PROSITE" id="PS52029"/>
    </source>
</evidence>